<keyword evidence="1" id="KW-0597">Phosphoprotein</keyword>
<dbReference type="InterPro" id="IPR052240">
    <property type="entry name" value="SAP_domain_ribonucleoprotein"/>
</dbReference>
<feature type="compositionally biased region" description="Low complexity" evidence="3">
    <location>
        <begin position="59"/>
        <end position="116"/>
    </location>
</feature>
<feature type="region of interest" description="Disordered" evidence="3">
    <location>
        <begin position="46"/>
        <end position="228"/>
    </location>
</feature>
<dbReference type="Proteomes" id="UP000256964">
    <property type="component" value="Unassembled WGS sequence"/>
</dbReference>
<feature type="compositionally biased region" description="Polar residues" evidence="3">
    <location>
        <begin position="187"/>
        <end position="196"/>
    </location>
</feature>
<dbReference type="GO" id="GO:0005634">
    <property type="term" value="C:nucleus"/>
    <property type="evidence" value="ECO:0007669"/>
    <property type="project" value="TreeGrafter"/>
</dbReference>
<evidence type="ECO:0000259" key="4">
    <source>
        <dbReference type="Pfam" id="PF02037"/>
    </source>
</evidence>
<dbReference type="InterPro" id="IPR036361">
    <property type="entry name" value="SAP_dom_sf"/>
</dbReference>
<dbReference type="InterPro" id="IPR003034">
    <property type="entry name" value="SAP_dom"/>
</dbReference>
<organism evidence="5 6">
    <name type="scientific">Lentinus brumalis</name>
    <dbReference type="NCBI Taxonomy" id="2498619"/>
    <lineage>
        <taxon>Eukaryota</taxon>
        <taxon>Fungi</taxon>
        <taxon>Dikarya</taxon>
        <taxon>Basidiomycota</taxon>
        <taxon>Agaricomycotina</taxon>
        <taxon>Agaricomycetes</taxon>
        <taxon>Polyporales</taxon>
        <taxon>Polyporaceae</taxon>
        <taxon>Lentinus</taxon>
    </lineage>
</organism>
<evidence type="ECO:0000256" key="2">
    <source>
        <dbReference type="ARBA" id="ARBA00046328"/>
    </source>
</evidence>
<reference evidence="5 6" key="1">
    <citation type="journal article" date="2018" name="Biotechnol. Biofuels">
        <title>Integrative visual omics of the white-rot fungus Polyporus brumalis exposes the biotechnological potential of its oxidative enzymes for delignifying raw plant biomass.</title>
        <authorList>
            <person name="Miyauchi S."/>
            <person name="Rancon A."/>
            <person name="Drula E."/>
            <person name="Hage H."/>
            <person name="Chaduli D."/>
            <person name="Favel A."/>
            <person name="Grisel S."/>
            <person name="Henrissat B."/>
            <person name="Herpoel-Gimbert I."/>
            <person name="Ruiz-Duenas F.J."/>
            <person name="Chevret D."/>
            <person name="Hainaut M."/>
            <person name="Lin J."/>
            <person name="Wang M."/>
            <person name="Pangilinan J."/>
            <person name="Lipzen A."/>
            <person name="Lesage-Meessen L."/>
            <person name="Navarro D."/>
            <person name="Riley R."/>
            <person name="Grigoriev I.V."/>
            <person name="Zhou S."/>
            <person name="Raouche S."/>
            <person name="Rosso M.N."/>
        </authorList>
    </citation>
    <scope>NUCLEOTIDE SEQUENCE [LARGE SCALE GENOMIC DNA]</scope>
    <source>
        <strain evidence="5 6">BRFM 1820</strain>
    </source>
</reference>
<dbReference type="AlphaFoldDB" id="A0A371DCB0"/>
<keyword evidence="6" id="KW-1185">Reference proteome</keyword>
<comment type="similarity">
    <text evidence="2">Belongs to the SAP domain-containing ribonucleoprotein family.</text>
</comment>
<evidence type="ECO:0000256" key="3">
    <source>
        <dbReference type="SAM" id="MobiDB-lite"/>
    </source>
</evidence>
<dbReference type="PANTHER" id="PTHR46551:SF1">
    <property type="entry name" value="SAP DOMAIN-CONTAINING RIBONUCLEOPROTEIN"/>
    <property type="match status" value="1"/>
</dbReference>
<gene>
    <name evidence="5" type="ORF">OH76DRAFT_1403057</name>
</gene>
<evidence type="ECO:0000313" key="5">
    <source>
        <dbReference type="EMBL" id="RDX50168.1"/>
    </source>
</evidence>
<dbReference type="GO" id="GO:0016973">
    <property type="term" value="P:poly(A)+ mRNA export from nucleus"/>
    <property type="evidence" value="ECO:0007669"/>
    <property type="project" value="TreeGrafter"/>
</dbReference>
<feature type="domain" description="SAP" evidence="4">
    <location>
        <begin position="5"/>
        <end position="38"/>
    </location>
</feature>
<dbReference type="STRING" id="139420.A0A371DCB0"/>
<protein>
    <recommendedName>
        <fullName evidence="4">SAP domain-containing protein</fullName>
    </recommendedName>
</protein>
<sequence length="228" mass="23745">MESKLKSLKVVDLKDILAKANVAITGKANKQDLIAKILASPEAVDVYNKSHGPTPPLTSQSASAAPESPPETSEASPKASAPSSTAAPASKKPPSHAAPKAAPAPSSPAKSEQPSADGDAVTTPEDAEAAKRRARAERFGIPLVEPKAAPVQTKKGRPATNGKAAKATMPDDPEKLAARQARFGLQDQPQAPTGKTNGKKRSAPVEESVDAEELERRKKRAERFGTAK</sequence>
<evidence type="ECO:0000313" key="6">
    <source>
        <dbReference type="Proteomes" id="UP000256964"/>
    </source>
</evidence>
<accession>A0A371DCB0</accession>
<dbReference type="Gene3D" id="1.10.720.30">
    <property type="entry name" value="SAP domain"/>
    <property type="match status" value="1"/>
</dbReference>
<dbReference type="PANTHER" id="PTHR46551">
    <property type="entry name" value="SAP DOMAIN-CONTAINING RIBONUCLEOPROTEIN"/>
    <property type="match status" value="1"/>
</dbReference>
<proteinExistence type="inferred from homology"/>
<dbReference type="OrthoDB" id="445357at2759"/>
<dbReference type="Pfam" id="PF02037">
    <property type="entry name" value="SAP"/>
    <property type="match status" value="1"/>
</dbReference>
<name>A0A371DCB0_9APHY</name>
<dbReference type="EMBL" id="KZ857401">
    <property type="protein sequence ID" value="RDX50168.1"/>
    <property type="molecule type" value="Genomic_DNA"/>
</dbReference>
<evidence type="ECO:0000256" key="1">
    <source>
        <dbReference type="ARBA" id="ARBA00022553"/>
    </source>
</evidence>